<keyword evidence="3" id="KW-1185">Reference proteome</keyword>
<dbReference type="EMBL" id="JAKUDN010000002">
    <property type="protein sequence ID" value="MCP8352042.1"/>
    <property type="molecule type" value="Genomic_DNA"/>
</dbReference>
<feature type="region of interest" description="Disordered" evidence="1">
    <location>
        <begin position="724"/>
        <end position="747"/>
    </location>
</feature>
<feature type="compositionally biased region" description="Basic residues" evidence="1">
    <location>
        <begin position="726"/>
        <end position="738"/>
    </location>
</feature>
<name>A0ABT1L4D7_9GAMM</name>
<protein>
    <submittedName>
        <fullName evidence="2">Uncharacterized protein</fullName>
    </submittedName>
</protein>
<comment type="caution">
    <text evidence="2">The sequence shown here is derived from an EMBL/GenBank/DDBJ whole genome shotgun (WGS) entry which is preliminary data.</text>
</comment>
<organism evidence="2 3">
    <name type="scientific">Candidatus Synchoanobacter obligatus</name>
    <dbReference type="NCBI Taxonomy" id="2919597"/>
    <lineage>
        <taxon>Bacteria</taxon>
        <taxon>Pseudomonadati</taxon>
        <taxon>Pseudomonadota</taxon>
        <taxon>Gammaproteobacteria</taxon>
        <taxon>Candidatus Comchoanobacterales</taxon>
        <taxon>Candidatus Comchoanobacteraceae</taxon>
        <taxon>Candidatus Synchoanobacter</taxon>
    </lineage>
</organism>
<evidence type="ECO:0000313" key="2">
    <source>
        <dbReference type="EMBL" id="MCP8352042.1"/>
    </source>
</evidence>
<dbReference type="Proteomes" id="UP001320768">
    <property type="component" value="Unassembled WGS sequence"/>
</dbReference>
<sequence length="1199" mass="137029">MFLKVFLKGVTSQEKQLALCSALYVYVYQYGHRNAPVINDTLSRQAQRPLPISYQPIRASYWRTDGRIYWALAKDLLPKDIINSIQQLCGRKSSARLTTERGVAMLYQYLDRTPTKSANVLGKNQILEIEITLDNCHEIPSMILGRSGEVMLLYKASSEIVFTWRGKIGNKGKVKLCNNGEPESLVNNAGLVATRAEMNLELIQQARALNSYAIDRDVERRFFSSKIASGPLMEHLFESEASDKSAQLLCRAMKKLYNKTVAMLDEQIKPVFQYLVDHEVVPYLQSKDKTLHHWVFAHESLSELVYVFCHPSLCKRDTRRLSLKALVTKNLGLEPTSAELYPYSMSVITQLIVRYVMGRQVKTIAVTNQQYFESQHLLMSCAKHFGVRVDMQQNLQDLETYPDMLFAELHPNNAAVEDQFPQDIVAIVKRITKGRIESGLDRLILALDITMDDYRDPFLQETLRELKGLVDEGALDIHMFQSCAKLLQLGSDITPGGIYIHFGCDPLPSYNASEGLQRIEYYICFLLQETSEEISQYTQIVQENTRYVYNQLQHVLGEKGLVLIPNTDGQMPYISLKIVSSSDVGASKIIEFLTQKLGVCQRMSFGFSLSNLSGVGRIMRLSIGVESESRLLEMVTIIHHFSKLLCVLENQSIKLSDKMLSKLDQSRGRGPLDLGDDVPYTSISSVWDDFAMSSKGFGALFFLPPMDGECATLGFSKNPVLLPKETKKKKRNKSRYKKSSHEEKGHRQEKKYMLQLDLYQQWFVELTYKDFVIPYQVHIDNEMFSYVGPIAEQPSGYLFLPDQYFVEQSGVRIAQNKHQQLMIGAPEQTHQPGSVYVQMASGPSGNRWLCSSQVPVKELEAIFSKCLTNHYQLQIKGEKAFLLLNASPREDFQAALKGLVARGASLQEVAMAYTSSPSRYKGIKASSALMDMSTIWHQFLVNYTWKDQDIESMFEWGIPENLMKGIVSVFAEKYVYQHHKMHRMFAYLIETGAISLWAVYQDVWRGLLKAYRAGHRFSRSRFANIKGWMKYHFNRVSFVHNPYNEEDRFCRELFATVAEAHDDLDMRLLRSNKEWQFTKEIWSSVKRHFYRSKVHWIANACGVHLYGALLPATKQGLVVEVKRFLDQYPEVGFIWATYSGLIHTNDLQVMDFDVSLVIKQGDEIAFGGLCTKMGLRDITQDHGPKADHYLVVDKCNICV</sequence>
<proteinExistence type="predicted"/>
<dbReference type="RefSeq" id="WP_258569154.1">
    <property type="nucleotide sequence ID" value="NZ_JAKUDN010000002.1"/>
</dbReference>
<gene>
    <name evidence="2" type="ORF">MKS91_01915</name>
</gene>
<accession>A0ABT1L4D7</accession>
<reference evidence="2 3" key="1">
    <citation type="journal article" date="2022" name="Nat. Microbiol.">
        <title>The microbiome of a bacterivorous marine choanoflagellate contains a resource-demanding obligate bacterial associate.</title>
        <authorList>
            <person name="Needham D.M."/>
            <person name="Poirier C."/>
            <person name="Bachy C."/>
            <person name="George E.E."/>
            <person name="Wilken S."/>
            <person name="Yung C.C.M."/>
            <person name="Limardo A.J."/>
            <person name="Morando M."/>
            <person name="Sudek L."/>
            <person name="Malmstrom R.R."/>
            <person name="Keeling P.J."/>
            <person name="Santoro A.E."/>
            <person name="Worden A.Z."/>
        </authorList>
    </citation>
    <scope>NUCLEOTIDE SEQUENCE [LARGE SCALE GENOMIC DNA]</scope>
    <source>
        <strain evidence="2 3">Comchoano-2</strain>
    </source>
</reference>
<evidence type="ECO:0000256" key="1">
    <source>
        <dbReference type="SAM" id="MobiDB-lite"/>
    </source>
</evidence>
<evidence type="ECO:0000313" key="3">
    <source>
        <dbReference type="Proteomes" id="UP001320768"/>
    </source>
</evidence>